<dbReference type="Proteomes" id="UP000294558">
    <property type="component" value="Unassembled WGS sequence"/>
</dbReference>
<protein>
    <submittedName>
        <fullName evidence="2">Uncharacterized protein</fullName>
    </submittedName>
</protein>
<feature type="region of interest" description="Disordered" evidence="1">
    <location>
        <begin position="66"/>
        <end position="85"/>
    </location>
</feature>
<evidence type="ECO:0000313" key="3">
    <source>
        <dbReference type="Proteomes" id="UP000294558"/>
    </source>
</evidence>
<comment type="caution">
    <text evidence="2">The sequence shown here is derived from an EMBL/GenBank/DDBJ whole genome shotgun (WGS) entry which is preliminary data.</text>
</comment>
<dbReference type="EMBL" id="SOAU01000001">
    <property type="protein sequence ID" value="TDT15176.1"/>
    <property type="molecule type" value="Genomic_DNA"/>
</dbReference>
<reference evidence="2 3" key="1">
    <citation type="submission" date="2019-03" db="EMBL/GenBank/DDBJ databases">
        <title>Sequencing the genomes of 1000 actinobacteria strains.</title>
        <authorList>
            <person name="Klenk H.-P."/>
        </authorList>
    </citation>
    <scope>NUCLEOTIDE SEQUENCE [LARGE SCALE GENOMIC DNA]</scope>
    <source>
        <strain evidence="2 3">DSM 18936</strain>
    </source>
</reference>
<evidence type="ECO:0000256" key="1">
    <source>
        <dbReference type="SAM" id="MobiDB-lite"/>
    </source>
</evidence>
<feature type="region of interest" description="Disordered" evidence="1">
    <location>
        <begin position="32"/>
        <end position="61"/>
    </location>
</feature>
<organism evidence="2 3">
    <name type="scientific">Ilumatobacter fluminis</name>
    <dbReference type="NCBI Taxonomy" id="467091"/>
    <lineage>
        <taxon>Bacteria</taxon>
        <taxon>Bacillati</taxon>
        <taxon>Actinomycetota</taxon>
        <taxon>Acidimicrobiia</taxon>
        <taxon>Acidimicrobiales</taxon>
        <taxon>Ilumatobacteraceae</taxon>
        <taxon>Ilumatobacter</taxon>
    </lineage>
</organism>
<keyword evidence="3" id="KW-1185">Reference proteome</keyword>
<name>A0A4R7HY81_9ACTN</name>
<accession>A0A4R7HY81</accession>
<dbReference type="RefSeq" id="WP_166657361.1">
    <property type="nucleotide sequence ID" value="NZ_SOAU01000001.1"/>
</dbReference>
<proteinExistence type="predicted"/>
<dbReference type="AlphaFoldDB" id="A0A4R7HY81"/>
<feature type="compositionally biased region" description="Basic and acidic residues" evidence="1">
    <location>
        <begin position="72"/>
        <end position="85"/>
    </location>
</feature>
<sequence length="85" mass="9588">MLFLYRPRETWMPFSLPRNRTDQAAYNRSLQREFESARHQPAAPESPNAVGPAPEQIRADLDGLLDAGALTPDEHRAAIDRLESS</sequence>
<gene>
    <name evidence="2" type="ORF">BDK89_0739</name>
</gene>
<evidence type="ECO:0000313" key="2">
    <source>
        <dbReference type="EMBL" id="TDT15176.1"/>
    </source>
</evidence>